<name>A0A2S6HE20_9GAMM</name>
<dbReference type="Pfam" id="PF04230">
    <property type="entry name" value="PS_pyruv_trans"/>
    <property type="match status" value="1"/>
</dbReference>
<dbReference type="PANTHER" id="PTHR36836">
    <property type="entry name" value="COLANIC ACID BIOSYNTHESIS PROTEIN WCAK"/>
    <property type="match status" value="1"/>
</dbReference>
<dbReference type="GO" id="GO:0016740">
    <property type="term" value="F:transferase activity"/>
    <property type="evidence" value="ECO:0007669"/>
    <property type="project" value="UniProtKB-KW"/>
</dbReference>
<dbReference type="AlphaFoldDB" id="A0A2S6HE20"/>
<protein>
    <submittedName>
        <fullName evidence="2">Polysaccharide pyruvyl transferase WcaK-like protein</fullName>
    </submittedName>
</protein>
<organism evidence="2 3">
    <name type="scientific">Methylobacter tundripaludum</name>
    <dbReference type="NCBI Taxonomy" id="173365"/>
    <lineage>
        <taxon>Bacteria</taxon>
        <taxon>Pseudomonadati</taxon>
        <taxon>Pseudomonadota</taxon>
        <taxon>Gammaproteobacteria</taxon>
        <taxon>Methylococcales</taxon>
        <taxon>Methylococcaceae</taxon>
        <taxon>Methylobacter</taxon>
    </lineage>
</organism>
<proteinExistence type="predicted"/>
<feature type="domain" description="Polysaccharide pyruvyl transferase" evidence="1">
    <location>
        <begin position="17"/>
        <end position="364"/>
    </location>
</feature>
<dbReference type="Proteomes" id="UP000240010">
    <property type="component" value="Unassembled WGS sequence"/>
</dbReference>
<reference evidence="2 3" key="1">
    <citation type="submission" date="2018-02" db="EMBL/GenBank/DDBJ databases">
        <title>Subsurface microbial communities from deep shales in Ohio and West Virginia, USA.</title>
        <authorList>
            <person name="Wrighton K."/>
        </authorList>
    </citation>
    <scope>NUCLEOTIDE SEQUENCE [LARGE SCALE GENOMIC DNA]</scope>
    <source>
        <strain evidence="2 3">OWC-DMM</strain>
    </source>
</reference>
<sequence length="428" mass="47869">MKKKKILLLGATFNTDNMGVGALADGALTILTKKYADADISFLDYGKESIATQVNVAGKNLSVPLVNLRFSWKIFLPNNVAYLFVMAILTKFVGQNLGKTLIEKNRWLKVINEADIAVAVSGGDSFSDIYGLSRFFYVAFPPLLLTVMGKKLIFLPQTIGPLKGRLSSAIAKFLMHRADIIYSRDIEGVRETRLQLNLKDNDAKVRFCYDMGFVIEPRRPNHIDLIGIQESDLALTTRPLIGLNVSGLLLLGGYNKKNMFNLKVDYQELIDCIIKTLIEVNQANILLVPHVFGDQEESDSFAVFAVYERLKDQYPDRLFCVRGLYDQNEIKYIIGRCDFFIGSRMHACIGALSQSIPAIGISYSQKFLGVFESIGVGDLIADPRQLTIEETLSIIGKALTEREEIQKHLLGAIPEAKEKILNLFNEIE</sequence>
<comment type="caution">
    <text evidence="2">The sequence shown here is derived from an EMBL/GenBank/DDBJ whole genome shotgun (WGS) entry which is preliminary data.</text>
</comment>
<evidence type="ECO:0000259" key="1">
    <source>
        <dbReference type="Pfam" id="PF04230"/>
    </source>
</evidence>
<gene>
    <name evidence="2" type="ORF">B0F87_105174</name>
</gene>
<evidence type="ECO:0000313" key="2">
    <source>
        <dbReference type="EMBL" id="PPK75702.1"/>
    </source>
</evidence>
<dbReference type="InterPro" id="IPR007345">
    <property type="entry name" value="Polysacch_pyruvyl_Trfase"/>
</dbReference>
<dbReference type="EMBL" id="PTIZ01000005">
    <property type="protein sequence ID" value="PPK75702.1"/>
    <property type="molecule type" value="Genomic_DNA"/>
</dbReference>
<dbReference type="RefSeq" id="WP_104428919.1">
    <property type="nucleotide sequence ID" value="NZ_PTIZ01000005.1"/>
</dbReference>
<keyword evidence="2" id="KW-0808">Transferase</keyword>
<accession>A0A2S6HE20</accession>
<dbReference type="PANTHER" id="PTHR36836:SF1">
    <property type="entry name" value="COLANIC ACID BIOSYNTHESIS PROTEIN WCAK"/>
    <property type="match status" value="1"/>
</dbReference>
<evidence type="ECO:0000313" key="3">
    <source>
        <dbReference type="Proteomes" id="UP000240010"/>
    </source>
</evidence>